<proteinExistence type="predicted"/>
<dbReference type="EMBL" id="KZ825058">
    <property type="protein sequence ID" value="RAH59802.1"/>
    <property type="molecule type" value="Genomic_DNA"/>
</dbReference>
<evidence type="ECO:0000313" key="3">
    <source>
        <dbReference type="Proteomes" id="UP000249526"/>
    </source>
</evidence>
<evidence type="ECO:0000313" key="2">
    <source>
        <dbReference type="EMBL" id="RAH59802.1"/>
    </source>
</evidence>
<accession>A0A8G1R796</accession>
<dbReference type="Proteomes" id="UP000249526">
    <property type="component" value="Unassembled WGS sequence"/>
</dbReference>
<keyword evidence="3" id="KW-1185">Reference proteome</keyword>
<reference evidence="2 3" key="1">
    <citation type="submission" date="2018-02" db="EMBL/GenBank/DDBJ databases">
        <title>The genomes of Aspergillus section Nigri reveals drivers in fungal speciation.</title>
        <authorList>
            <consortium name="DOE Joint Genome Institute"/>
            <person name="Vesth T.C."/>
            <person name="Nybo J."/>
            <person name="Theobald S."/>
            <person name="Brandl J."/>
            <person name="Frisvad J.C."/>
            <person name="Nielsen K.F."/>
            <person name="Lyhne E.K."/>
            <person name="Kogle M.E."/>
            <person name="Kuo A."/>
            <person name="Riley R."/>
            <person name="Clum A."/>
            <person name="Nolan M."/>
            <person name="Lipzen A."/>
            <person name="Salamov A."/>
            <person name="Henrissat B."/>
            <person name="Wiebenga A."/>
            <person name="De vries R.P."/>
            <person name="Grigoriev I.V."/>
            <person name="Mortensen U.H."/>
            <person name="Andersen M.R."/>
            <person name="Baker S.E."/>
        </authorList>
    </citation>
    <scope>NUCLEOTIDE SEQUENCE [LARGE SCALE GENOMIC DNA]</scope>
    <source>
        <strain evidence="2 3">CBS 112811</strain>
    </source>
</reference>
<protein>
    <submittedName>
        <fullName evidence="2">Uncharacterized protein</fullName>
    </submittedName>
</protein>
<sequence length="118" mass="13281">MIEQGRGILQSPHSSRLELTFYSDLDTPEAGSGFKISWSEVKSQWREGKIEYVRIYPGIHRLFSKMQVKLLVFLFLGNPGDRFLCYLIAGSPQGSHPHRSPRAAVPNNTPPNGLIKKS</sequence>
<gene>
    <name evidence="2" type="ORF">BO85DRAFT_250469</name>
</gene>
<feature type="region of interest" description="Disordered" evidence="1">
    <location>
        <begin position="93"/>
        <end position="118"/>
    </location>
</feature>
<dbReference type="GeneID" id="37158327"/>
<dbReference type="AlphaFoldDB" id="A0A8G1R796"/>
<evidence type="ECO:0000256" key="1">
    <source>
        <dbReference type="SAM" id="MobiDB-lite"/>
    </source>
</evidence>
<name>A0A8G1R796_9EURO</name>
<organism evidence="2 3">
    <name type="scientific">Aspergillus piperis CBS 112811</name>
    <dbReference type="NCBI Taxonomy" id="1448313"/>
    <lineage>
        <taxon>Eukaryota</taxon>
        <taxon>Fungi</taxon>
        <taxon>Dikarya</taxon>
        <taxon>Ascomycota</taxon>
        <taxon>Pezizomycotina</taxon>
        <taxon>Eurotiomycetes</taxon>
        <taxon>Eurotiomycetidae</taxon>
        <taxon>Eurotiales</taxon>
        <taxon>Aspergillaceae</taxon>
        <taxon>Aspergillus</taxon>
        <taxon>Aspergillus subgen. Circumdati</taxon>
    </lineage>
</organism>
<dbReference type="RefSeq" id="XP_025517724.1">
    <property type="nucleotide sequence ID" value="XM_025654925.1"/>
</dbReference>